<protein>
    <submittedName>
        <fullName evidence="6">Patatin family protein</fullName>
    </submittedName>
</protein>
<dbReference type="PANTHER" id="PTHR14226:SF25">
    <property type="entry name" value="PHOSPHOESTERASE"/>
    <property type="match status" value="1"/>
</dbReference>
<dbReference type="InterPro" id="IPR050301">
    <property type="entry name" value="NTE"/>
</dbReference>
<feature type="active site" description="Nucleophile" evidence="4">
    <location>
        <position position="44"/>
    </location>
</feature>
<sequence>MELFSHAHALVVEGGAMRGIFSSGVLDHFIDTDYTSFDFCLGVSAGSTSLASWLANQKIRTYTVITDYSCRPEFIRFGRFLKGGHWLDLDWLWQITIDEIPIDTEALFAQPIPLYVVTTNVETGKAHYIAATPTNVVELLKASCSVPLAYRHFPMIEQQPMTDGGVADSIPVEKAYQMGAKEITVILSRPLGYIKKTSRAPWLTRKFLARHPNLAEAALQRAQIYNRTINFINNPPHDCIIHVIAPPDDFPVGRLTKDRQKLDIGYQMGVEQAKHYLSTINN</sequence>
<evidence type="ECO:0000256" key="1">
    <source>
        <dbReference type="ARBA" id="ARBA00022801"/>
    </source>
</evidence>
<evidence type="ECO:0000256" key="4">
    <source>
        <dbReference type="PROSITE-ProRule" id="PRU01161"/>
    </source>
</evidence>
<gene>
    <name evidence="6" type="ORF">GFB47_06725</name>
</gene>
<evidence type="ECO:0000313" key="6">
    <source>
        <dbReference type="EMBL" id="QGA65132.1"/>
    </source>
</evidence>
<keyword evidence="7" id="KW-1185">Reference proteome</keyword>
<evidence type="ECO:0000256" key="2">
    <source>
        <dbReference type="ARBA" id="ARBA00022963"/>
    </source>
</evidence>
<dbReference type="AlphaFoldDB" id="A0A5Q0TD57"/>
<comment type="caution">
    <text evidence="4">Lacks conserved residue(s) required for the propagation of feature annotation.</text>
</comment>
<dbReference type="InterPro" id="IPR045943">
    <property type="entry name" value="DUF6363"/>
</dbReference>
<evidence type="ECO:0000259" key="5">
    <source>
        <dbReference type="PROSITE" id="PS51635"/>
    </source>
</evidence>
<dbReference type="Pfam" id="PF01734">
    <property type="entry name" value="Patatin"/>
    <property type="match status" value="1"/>
</dbReference>
<keyword evidence="3 4" id="KW-0443">Lipid metabolism</keyword>
<dbReference type="Gene3D" id="3.40.1090.10">
    <property type="entry name" value="Cytosolic phospholipase A2 catalytic domain"/>
    <property type="match status" value="1"/>
</dbReference>
<dbReference type="PROSITE" id="PS51635">
    <property type="entry name" value="PNPLA"/>
    <property type="match status" value="1"/>
</dbReference>
<dbReference type="InterPro" id="IPR037483">
    <property type="entry name" value="YjjU-like"/>
</dbReference>
<evidence type="ECO:0000256" key="3">
    <source>
        <dbReference type="ARBA" id="ARBA00023098"/>
    </source>
</evidence>
<keyword evidence="2 4" id="KW-0442">Lipid degradation</keyword>
<feature type="domain" description="PNPLA" evidence="5">
    <location>
        <begin position="10"/>
        <end position="176"/>
    </location>
</feature>
<accession>A0A5Q0TD57</accession>
<keyword evidence="1 4" id="KW-0378">Hydrolase</keyword>
<proteinExistence type="predicted"/>
<organism evidence="6 7">
    <name type="scientific">Vibrio algicola</name>
    <dbReference type="NCBI Taxonomy" id="2662262"/>
    <lineage>
        <taxon>Bacteria</taxon>
        <taxon>Pseudomonadati</taxon>
        <taxon>Pseudomonadota</taxon>
        <taxon>Gammaproteobacteria</taxon>
        <taxon>Vibrionales</taxon>
        <taxon>Vibrionaceae</taxon>
        <taxon>Vibrio</taxon>
    </lineage>
</organism>
<dbReference type="GO" id="GO:0016787">
    <property type="term" value="F:hydrolase activity"/>
    <property type="evidence" value="ECO:0007669"/>
    <property type="project" value="UniProtKB-UniRule"/>
</dbReference>
<dbReference type="Pfam" id="PF19890">
    <property type="entry name" value="DUF6363"/>
    <property type="match status" value="1"/>
</dbReference>
<feature type="short sequence motif" description="DGA/G" evidence="4">
    <location>
        <begin position="163"/>
        <end position="165"/>
    </location>
</feature>
<dbReference type="SUPFAM" id="SSF52151">
    <property type="entry name" value="FabD/lysophospholipase-like"/>
    <property type="match status" value="1"/>
</dbReference>
<reference evidence="6 7" key="1">
    <citation type="submission" date="2019-10" db="EMBL/GenBank/DDBJ databases">
        <title>Vibrio sp. nov., isolated from Coralline algae surface.</title>
        <authorList>
            <person name="Geng Y."/>
            <person name="Zhang X."/>
        </authorList>
    </citation>
    <scope>NUCLEOTIDE SEQUENCE [LARGE SCALE GENOMIC DNA]</scope>
    <source>
        <strain evidence="6 7">SM1977</strain>
    </source>
</reference>
<dbReference type="PANTHER" id="PTHR14226">
    <property type="entry name" value="NEUROPATHY TARGET ESTERASE/SWISS CHEESE D.MELANOGASTER"/>
    <property type="match status" value="1"/>
</dbReference>
<dbReference type="InterPro" id="IPR016035">
    <property type="entry name" value="Acyl_Trfase/lysoPLipase"/>
</dbReference>
<evidence type="ECO:0000313" key="7">
    <source>
        <dbReference type="Proteomes" id="UP000348942"/>
    </source>
</evidence>
<dbReference type="InterPro" id="IPR002641">
    <property type="entry name" value="PNPLA_dom"/>
</dbReference>
<dbReference type="EMBL" id="CP045699">
    <property type="protein sequence ID" value="QGA65132.1"/>
    <property type="molecule type" value="Genomic_DNA"/>
</dbReference>
<feature type="short sequence motif" description="GXSXG" evidence="4">
    <location>
        <begin position="42"/>
        <end position="46"/>
    </location>
</feature>
<dbReference type="Proteomes" id="UP000348942">
    <property type="component" value="Chromosome 1"/>
</dbReference>
<dbReference type="RefSeq" id="WP_153447281.1">
    <property type="nucleotide sequence ID" value="NZ_CP045699.1"/>
</dbReference>
<feature type="active site" description="Proton acceptor" evidence="4">
    <location>
        <position position="163"/>
    </location>
</feature>
<dbReference type="GO" id="GO:0016042">
    <property type="term" value="P:lipid catabolic process"/>
    <property type="evidence" value="ECO:0007669"/>
    <property type="project" value="UniProtKB-UniRule"/>
</dbReference>
<name>A0A5Q0TD57_9VIBR</name>
<dbReference type="CDD" id="cd07208">
    <property type="entry name" value="Pat_hypo_Ecoli_yjju_like"/>
    <property type="match status" value="1"/>
</dbReference>